<name>A0AAF1BGW7_9TREE</name>
<proteinExistence type="predicted"/>
<protein>
    <submittedName>
        <fullName evidence="2">Uncharacterized protein</fullName>
    </submittedName>
</protein>
<evidence type="ECO:0000256" key="1">
    <source>
        <dbReference type="SAM" id="MobiDB-lite"/>
    </source>
</evidence>
<dbReference type="GeneID" id="87806176"/>
<dbReference type="EMBL" id="CP086715">
    <property type="protein sequence ID" value="WOO79407.1"/>
    <property type="molecule type" value="Genomic_DNA"/>
</dbReference>
<keyword evidence="3" id="KW-1185">Reference proteome</keyword>
<dbReference type="AlphaFoldDB" id="A0AAF1BGW7"/>
<accession>A0AAF1BGW7</accession>
<reference evidence="2" key="1">
    <citation type="submission" date="2023-10" db="EMBL/GenBank/DDBJ databases">
        <authorList>
            <person name="Noh H."/>
        </authorList>
    </citation>
    <scope>NUCLEOTIDE SEQUENCE</scope>
    <source>
        <strain evidence="2">DUCC4014</strain>
    </source>
</reference>
<evidence type="ECO:0000313" key="3">
    <source>
        <dbReference type="Proteomes" id="UP000827549"/>
    </source>
</evidence>
<feature type="region of interest" description="Disordered" evidence="1">
    <location>
        <begin position="1"/>
        <end position="73"/>
    </location>
</feature>
<dbReference type="RefSeq" id="XP_062625439.1">
    <property type="nucleotide sequence ID" value="XM_062769455.1"/>
</dbReference>
<evidence type="ECO:0000313" key="2">
    <source>
        <dbReference type="EMBL" id="WOO79407.1"/>
    </source>
</evidence>
<organism evidence="2 3">
    <name type="scientific">Vanrija pseudolonga</name>
    <dbReference type="NCBI Taxonomy" id="143232"/>
    <lineage>
        <taxon>Eukaryota</taxon>
        <taxon>Fungi</taxon>
        <taxon>Dikarya</taxon>
        <taxon>Basidiomycota</taxon>
        <taxon>Agaricomycotina</taxon>
        <taxon>Tremellomycetes</taxon>
        <taxon>Trichosporonales</taxon>
        <taxon>Trichosporonaceae</taxon>
        <taxon>Vanrija</taxon>
    </lineage>
</organism>
<gene>
    <name evidence="2" type="ORF">LOC62_02G002929</name>
</gene>
<feature type="compositionally biased region" description="Pro residues" evidence="1">
    <location>
        <begin position="62"/>
        <end position="73"/>
    </location>
</feature>
<dbReference type="Proteomes" id="UP000827549">
    <property type="component" value="Chromosome 2"/>
</dbReference>
<sequence length="73" mass="7752">MSQQPTPSPSRERGFSVAEAAPSIDQPGEEDAREGLDRLANLLSPPDEDNALGSQCRADCLAPPPHPDAFPDL</sequence>